<evidence type="ECO:0000256" key="1">
    <source>
        <dbReference type="ARBA" id="ARBA00004123"/>
    </source>
</evidence>
<evidence type="ECO:0000256" key="2">
    <source>
        <dbReference type="ARBA" id="ARBA00022723"/>
    </source>
</evidence>
<keyword evidence="9" id="KW-0539">Nucleus</keyword>
<keyword evidence="8" id="KW-0804">Transcription</keyword>
<keyword evidence="4 10" id="KW-0863">Zinc-finger</keyword>
<dbReference type="SMART" id="SM00355">
    <property type="entry name" value="ZnF_C2H2"/>
    <property type="match status" value="2"/>
</dbReference>
<evidence type="ECO:0000259" key="11">
    <source>
        <dbReference type="PROSITE" id="PS50157"/>
    </source>
</evidence>
<dbReference type="PROSITE" id="PS50157">
    <property type="entry name" value="ZINC_FINGER_C2H2_2"/>
    <property type="match status" value="2"/>
</dbReference>
<dbReference type="FunFam" id="3.30.160.60:FF:000213">
    <property type="entry name" value="Zinc finger protein 624"/>
    <property type="match status" value="1"/>
</dbReference>
<dbReference type="GO" id="GO:0000981">
    <property type="term" value="F:DNA-binding transcription factor activity, RNA polymerase II-specific"/>
    <property type="evidence" value="ECO:0007669"/>
    <property type="project" value="TreeGrafter"/>
</dbReference>
<name>A0A7L2Z175_JACJC</name>
<dbReference type="GO" id="GO:0008270">
    <property type="term" value="F:zinc ion binding"/>
    <property type="evidence" value="ECO:0007669"/>
    <property type="project" value="UniProtKB-KW"/>
</dbReference>
<evidence type="ECO:0000256" key="8">
    <source>
        <dbReference type="ARBA" id="ARBA00023163"/>
    </source>
</evidence>
<dbReference type="FunFam" id="3.30.160.60:FF:000902">
    <property type="entry name" value="Zinc finger protein 445"/>
    <property type="match status" value="1"/>
</dbReference>
<keyword evidence="3" id="KW-0677">Repeat</keyword>
<evidence type="ECO:0000313" key="13">
    <source>
        <dbReference type="Proteomes" id="UP000550086"/>
    </source>
</evidence>
<dbReference type="InterPro" id="IPR036236">
    <property type="entry name" value="Znf_C2H2_sf"/>
</dbReference>
<evidence type="ECO:0000256" key="5">
    <source>
        <dbReference type="ARBA" id="ARBA00022833"/>
    </source>
</evidence>
<evidence type="ECO:0000256" key="9">
    <source>
        <dbReference type="ARBA" id="ARBA00023242"/>
    </source>
</evidence>
<dbReference type="SUPFAM" id="SSF57667">
    <property type="entry name" value="beta-beta-alpha zinc fingers"/>
    <property type="match status" value="1"/>
</dbReference>
<dbReference type="Proteomes" id="UP000550086">
    <property type="component" value="Unassembled WGS sequence"/>
</dbReference>
<dbReference type="GO" id="GO:0005634">
    <property type="term" value="C:nucleus"/>
    <property type="evidence" value="ECO:0007669"/>
    <property type="project" value="UniProtKB-SubCell"/>
</dbReference>
<keyword evidence="13" id="KW-1185">Reference proteome</keyword>
<dbReference type="GO" id="GO:0000978">
    <property type="term" value="F:RNA polymerase II cis-regulatory region sequence-specific DNA binding"/>
    <property type="evidence" value="ECO:0007669"/>
    <property type="project" value="TreeGrafter"/>
</dbReference>
<feature type="domain" description="C2H2-type" evidence="11">
    <location>
        <begin position="5"/>
        <end position="32"/>
    </location>
</feature>
<feature type="non-terminal residue" evidence="12">
    <location>
        <position position="1"/>
    </location>
</feature>
<keyword evidence="5" id="KW-0862">Zinc</keyword>
<dbReference type="Gene3D" id="3.30.160.60">
    <property type="entry name" value="Classic Zinc Finger"/>
    <property type="match status" value="2"/>
</dbReference>
<reference evidence="12 13" key="1">
    <citation type="submission" date="2019-09" db="EMBL/GenBank/DDBJ databases">
        <title>Bird 10,000 Genomes (B10K) Project - Family phase.</title>
        <authorList>
            <person name="Zhang G."/>
        </authorList>
    </citation>
    <scope>NUCLEOTIDE SEQUENCE [LARGE SCALE GENOMIC DNA]</scope>
    <source>
        <strain evidence="12">B10K-DU-002-59</strain>
        <tissue evidence="12">Muscle</tissue>
    </source>
</reference>
<gene>
    <name evidence="12" type="primary">Znf3_3</name>
    <name evidence="12" type="ORF">JACJAC_R14724</name>
</gene>
<dbReference type="PANTHER" id="PTHR23226">
    <property type="entry name" value="ZINC FINGER AND SCAN DOMAIN-CONTAINING"/>
    <property type="match status" value="1"/>
</dbReference>
<comment type="subcellular location">
    <subcellularLocation>
        <location evidence="1">Nucleus</location>
    </subcellularLocation>
</comment>
<accession>A0A7L2Z175</accession>
<evidence type="ECO:0000256" key="3">
    <source>
        <dbReference type="ARBA" id="ARBA00022737"/>
    </source>
</evidence>
<dbReference type="PANTHER" id="PTHR23226:SF416">
    <property type="entry name" value="FI01424P"/>
    <property type="match status" value="1"/>
</dbReference>
<keyword evidence="7" id="KW-0238">DNA-binding</keyword>
<dbReference type="OrthoDB" id="654211at2759"/>
<keyword evidence="2" id="KW-0479">Metal-binding</keyword>
<organism evidence="12 13">
    <name type="scientific">Jacana jacana</name>
    <name type="common">Wattled jacana</name>
    <name type="synonym">Parra jacana</name>
    <dbReference type="NCBI Taxonomy" id="54508"/>
    <lineage>
        <taxon>Eukaryota</taxon>
        <taxon>Metazoa</taxon>
        <taxon>Chordata</taxon>
        <taxon>Craniata</taxon>
        <taxon>Vertebrata</taxon>
        <taxon>Euteleostomi</taxon>
        <taxon>Archelosauria</taxon>
        <taxon>Archosauria</taxon>
        <taxon>Dinosauria</taxon>
        <taxon>Saurischia</taxon>
        <taxon>Theropoda</taxon>
        <taxon>Coelurosauria</taxon>
        <taxon>Aves</taxon>
        <taxon>Neognathae</taxon>
        <taxon>Neoaves</taxon>
        <taxon>Charadriiformes</taxon>
        <taxon>Jacanidae</taxon>
        <taxon>Jacana</taxon>
    </lineage>
</organism>
<feature type="domain" description="C2H2-type" evidence="11">
    <location>
        <begin position="33"/>
        <end position="57"/>
    </location>
</feature>
<dbReference type="InterPro" id="IPR013087">
    <property type="entry name" value="Znf_C2H2_type"/>
</dbReference>
<keyword evidence="6" id="KW-0805">Transcription regulation</keyword>
<dbReference type="Pfam" id="PF00096">
    <property type="entry name" value="zf-C2H2"/>
    <property type="match status" value="2"/>
</dbReference>
<evidence type="ECO:0000256" key="7">
    <source>
        <dbReference type="ARBA" id="ARBA00023125"/>
    </source>
</evidence>
<evidence type="ECO:0000256" key="10">
    <source>
        <dbReference type="PROSITE-ProRule" id="PRU00042"/>
    </source>
</evidence>
<comment type="caution">
    <text evidence="12">The sequence shown here is derived from an EMBL/GenBank/DDBJ whole genome shotgun (WGS) entry which is preliminary data.</text>
</comment>
<dbReference type="AlphaFoldDB" id="A0A7L2Z175"/>
<evidence type="ECO:0000313" key="12">
    <source>
        <dbReference type="EMBL" id="NXT00764.1"/>
    </source>
</evidence>
<dbReference type="PROSITE" id="PS00028">
    <property type="entry name" value="ZINC_FINGER_C2H2_1"/>
    <property type="match status" value="2"/>
</dbReference>
<evidence type="ECO:0000256" key="4">
    <source>
        <dbReference type="ARBA" id="ARBA00022771"/>
    </source>
</evidence>
<sequence>GEKPYQCSQCPKSFTYSSGLVQHWRTHTGERPYDCSQCGRCFRNNSTLVRHQRTHVL</sequence>
<feature type="non-terminal residue" evidence="12">
    <location>
        <position position="57"/>
    </location>
</feature>
<proteinExistence type="predicted"/>
<dbReference type="EMBL" id="VZTM01033375">
    <property type="protein sequence ID" value="NXT00764.1"/>
    <property type="molecule type" value="Genomic_DNA"/>
</dbReference>
<protein>
    <submittedName>
        <fullName evidence="12">ZNF3 protein</fullName>
    </submittedName>
</protein>
<evidence type="ECO:0000256" key="6">
    <source>
        <dbReference type="ARBA" id="ARBA00023015"/>
    </source>
</evidence>